<protein>
    <submittedName>
        <fullName evidence="1">Uncharacterized protein</fullName>
    </submittedName>
</protein>
<proteinExistence type="predicted"/>
<dbReference type="EMBL" id="MNCJ02000323">
    <property type="protein sequence ID" value="KAF5796163.1"/>
    <property type="molecule type" value="Genomic_DNA"/>
</dbReference>
<dbReference type="Gramene" id="mRNA:HanXRQr2_Chr08g0348191">
    <property type="protein sequence ID" value="CDS:HanXRQr2_Chr08g0348191.1"/>
    <property type="gene ID" value="HanXRQr2_Chr08g0348191"/>
</dbReference>
<reference evidence="1" key="1">
    <citation type="journal article" date="2017" name="Nature">
        <title>The sunflower genome provides insights into oil metabolism, flowering and Asterid evolution.</title>
        <authorList>
            <person name="Badouin H."/>
            <person name="Gouzy J."/>
            <person name="Grassa C.J."/>
            <person name="Murat F."/>
            <person name="Staton S.E."/>
            <person name="Cottret L."/>
            <person name="Lelandais-Briere C."/>
            <person name="Owens G.L."/>
            <person name="Carrere S."/>
            <person name="Mayjonade B."/>
            <person name="Legrand L."/>
            <person name="Gill N."/>
            <person name="Kane N.C."/>
            <person name="Bowers J.E."/>
            <person name="Hubner S."/>
            <person name="Bellec A."/>
            <person name="Berard A."/>
            <person name="Berges H."/>
            <person name="Blanchet N."/>
            <person name="Boniface M.C."/>
            <person name="Brunel D."/>
            <person name="Catrice O."/>
            <person name="Chaidir N."/>
            <person name="Claudel C."/>
            <person name="Donnadieu C."/>
            <person name="Faraut T."/>
            <person name="Fievet G."/>
            <person name="Helmstetter N."/>
            <person name="King M."/>
            <person name="Knapp S.J."/>
            <person name="Lai Z."/>
            <person name="Le Paslier M.C."/>
            <person name="Lippi Y."/>
            <person name="Lorenzon L."/>
            <person name="Mandel J.R."/>
            <person name="Marage G."/>
            <person name="Marchand G."/>
            <person name="Marquand E."/>
            <person name="Bret-Mestries E."/>
            <person name="Morien E."/>
            <person name="Nambeesan S."/>
            <person name="Nguyen T."/>
            <person name="Pegot-Espagnet P."/>
            <person name="Pouilly N."/>
            <person name="Raftis F."/>
            <person name="Sallet E."/>
            <person name="Schiex T."/>
            <person name="Thomas J."/>
            <person name="Vandecasteele C."/>
            <person name="Vares D."/>
            <person name="Vear F."/>
            <person name="Vautrin S."/>
            <person name="Crespi M."/>
            <person name="Mangin B."/>
            <person name="Burke J.M."/>
            <person name="Salse J."/>
            <person name="Munos S."/>
            <person name="Vincourt P."/>
            <person name="Rieseberg L.H."/>
            <person name="Langlade N.B."/>
        </authorList>
    </citation>
    <scope>NUCLEOTIDE SEQUENCE</scope>
    <source>
        <tissue evidence="1">Leaves</tissue>
    </source>
</reference>
<evidence type="ECO:0000313" key="1">
    <source>
        <dbReference type="EMBL" id="KAF5796163.1"/>
    </source>
</evidence>
<comment type="caution">
    <text evidence="1">The sequence shown here is derived from an EMBL/GenBank/DDBJ whole genome shotgun (WGS) entry which is preliminary data.</text>
</comment>
<reference evidence="1" key="2">
    <citation type="submission" date="2020-06" db="EMBL/GenBank/DDBJ databases">
        <title>Helianthus annuus Genome sequencing and assembly Release 2.</title>
        <authorList>
            <person name="Gouzy J."/>
            <person name="Langlade N."/>
            <person name="Munos S."/>
        </authorList>
    </citation>
    <scope>NUCLEOTIDE SEQUENCE</scope>
    <source>
        <tissue evidence="1">Leaves</tissue>
    </source>
</reference>
<dbReference type="AlphaFoldDB" id="A0A9K3NE87"/>
<accession>A0A9K3NE87</accession>
<gene>
    <name evidence="1" type="ORF">HanXRQr2_Chr08g0348191</name>
</gene>
<name>A0A9K3NE87_HELAN</name>
<sequence length="83" mass="9705">MEPIPGMVGYHLYRVLKEPVPVRSIKSHTRCTWFWLGYGTGCSNHIQTSFCVKKSKNHLQHVMCHPLNSCIKDIFVFYFKVSF</sequence>
<keyword evidence="2" id="KW-1185">Reference proteome</keyword>
<dbReference type="Proteomes" id="UP000215914">
    <property type="component" value="Unassembled WGS sequence"/>
</dbReference>
<evidence type="ECO:0000313" key="2">
    <source>
        <dbReference type="Proteomes" id="UP000215914"/>
    </source>
</evidence>
<organism evidence="1 2">
    <name type="scientific">Helianthus annuus</name>
    <name type="common">Common sunflower</name>
    <dbReference type="NCBI Taxonomy" id="4232"/>
    <lineage>
        <taxon>Eukaryota</taxon>
        <taxon>Viridiplantae</taxon>
        <taxon>Streptophyta</taxon>
        <taxon>Embryophyta</taxon>
        <taxon>Tracheophyta</taxon>
        <taxon>Spermatophyta</taxon>
        <taxon>Magnoliopsida</taxon>
        <taxon>eudicotyledons</taxon>
        <taxon>Gunneridae</taxon>
        <taxon>Pentapetalae</taxon>
        <taxon>asterids</taxon>
        <taxon>campanulids</taxon>
        <taxon>Asterales</taxon>
        <taxon>Asteraceae</taxon>
        <taxon>Asteroideae</taxon>
        <taxon>Heliantheae alliance</taxon>
        <taxon>Heliantheae</taxon>
        <taxon>Helianthus</taxon>
    </lineage>
</organism>